<dbReference type="GO" id="GO:0009253">
    <property type="term" value="P:peptidoglycan catabolic process"/>
    <property type="evidence" value="ECO:0007669"/>
    <property type="project" value="InterPro"/>
</dbReference>
<evidence type="ECO:0000313" key="7">
    <source>
        <dbReference type="Proteomes" id="UP000002077"/>
    </source>
</evidence>
<accession>C3PIB1</accession>
<name>C3PIB1_CORA7</name>
<evidence type="ECO:0000256" key="3">
    <source>
        <dbReference type="ARBA" id="ARBA00022801"/>
    </source>
</evidence>
<dbReference type="RefSeq" id="WP_010190934.1">
    <property type="nucleotide sequence ID" value="NC_012590.1"/>
</dbReference>
<dbReference type="InterPro" id="IPR036505">
    <property type="entry name" value="Amidase/PGRP_sf"/>
</dbReference>
<protein>
    <recommendedName>
        <fullName evidence="2">N-acetylmuramoyl-L-alanine amidase</fullName>
        <ecNumber evidence="2">3.5.1.28</ecNumber>
    </recommendedName>
</protein>
<dbReference type="SMART" id="SM00644">
    <property type="entry name" value="Ami_2"/>
    <property type="match status" value="1"/>
</dbReference>
<dbReference type="PANTHER" id="PTHR30417">
    <property type="entry name" value="N-ACETYLMURAMOYL-L-ALANINE AMIDASE AMID"/>
    <property type="match status" value="1"/>
</dbReference>
<dbReference type="Proteomes" id="UP000002077">
    <property type="component" value="Chromosome"/>
</dbReference>
<comment type="catalytic activity">
    <reaction evidence="1">
        <text>Hydrolyzes the link between N-acetylmuramoyl residues and L-amino acid residues in certain cell-wall glycopeptides.</text>
        <dbReference type="EC" id="3.5.1.28"/>
    </reaction>
</comment>
<dbReference type="STRING" id="548476.cauri_1972"/>
<organism evidence="6 7">
    <name type="scientific">Corynebacterium aurimucosum (strain ATCC 700975 / DSM 44827 / CIP 107346 / CN-1)</name>
    <name type="common">Corynebacterium nigricans</name>
    <dbReference type="NCBI Taxonomy" id="548476"/>
    <lineage>
        <taxon>Bacteria</taxon>
        <taxon>Bacillati</taxon>
        <taxon>Actinomycetota</taxon>
        <taxon>Actinomycetes</taxon>
        <taxon>Mycobacteriales</taxon>
        <taxon>Corynebacteriaceae</taxon>
        <taxon>Corynebacterium</taxon>
    </lineage>
</organism>
<dbReference type="GO" id="GO:0009254">
    <property type="term" value="P:peptidoglycan turnover"/>
    <property type="evidence" value="ECO:0007669"/>
    <property type="project" value="TreeGrafter"/>
</dbReference>
<dbReference type="InterPro" id="IPR002502">
    <property type="entry name" value="Amidase_domain"/>
</dbReference>
<dbReference type="Pfam" id="PF01510">
    <property type="entry name" value="Amidase_2"/>
    <property type="match status" value="1"/>
</dbReference>
<dbReference type="OrthoDB" id="9758772at2"/>
<sequence length="272" mass="30316">MDWMNVEPDKYNLLRKHYTPGRGGAKIEFVTLHHMAMIGDIDDCVRVWQDRAASAHYAISPTGMIGQAVNDSDTAWSNANLYSNQRSISIEHSNSGGPDQDWPISEATREAGAHLVAALCRYYKLGRPVSGKNVRFHSAESGGSTACPYHLRPGHKYHDAYIRRAQHWYDQMTGKTTPKQPAKNTGGSSVTMNAVEQVNAHTRAFISGFFTPQFDAIQEIWRQLRGPSGKGWPQLGQDSQGRNLTPVDALAAIRCQLAQIQADLDELKRRKK</sequence>
<dbReference type="KEGG" id="car:cauri_1972"/>
<dbReference type="GO" id="GO:0071555">
    <property type="term" value="P:cell wall organization"/>
    <property type="evidence" value="ECO:0007669"/>
    <property type="project" value="UniProtKB-KW"/>
</dbReference>
<dbReference type="eggNOG" id="COG3023">
    <property type="taxonomic scope" value="Bacteria"/>
</dbReference>
<dbReference type="PANTHER" id="PTHR30417:SF1">
    <property type="entry name" value="N-ACETYLMURAMOYL-L-ALANINE AMIDASE AMID"/>
    <property type="match status" value="1"/>
</dbReference>
<keyword evidence="4" id="KW-0961">Cell wall biogenesis/degradation</keyword>
<dbReference type="GO" id="GO:0008745">
    <property type="term" value="F:N-acetylmuramoyl-L-alanine amidase activity"/>
    <property type="evidence" value="ECO:0007669"/>
    <property type="project" value="UniProtKB-EC"/>
</dbReference>
<evidence type="ECO:0000259" key="5">
    <source>
        <dbReference type="SMART" id="SM00644"/>
    </source>
</evidence>
<evidence type="ECO:0000256" key="4">
    <source>
        <dbReference type="ARBA" id="ARBA00023316"/>
    </source>
</evidence>
<dbReference type="EMBL" id="CP001601">
    <property type="protein sequence ID" value="ACP33565.1"/>
    <property type="molecule type" value="Genomic_DNA"/>
</dbReference>
<keyword evidence="7" id="KW-1185">Reference proteome</keyword>
<gene>
    <name evidence="6" type="ordered locus">cauri_1972</name>
</gene>
<dbReference type="SUPFAM" id="SSF55846">
    <property type="entry name" value="N-acetylmuramoyl-L-alanine amidase-like"/>
    <property type="match status" value="1"/>
</dbReference>
<keyword evidence="3" id="KW-0378">Hydrolase</keyword>
<dbReference type="Gene3D" id="3.40.80.10">
    <property type="entry name" value="Peptidoglycan recognition protein-like"/>
    <property type="match status" value="1"/>
</dbReference>
<evidence type="ECO:0000256" key="1">
    <source>
        <dbReference type="ARBA" id="ARBA00001561"/>
    </source>
</evidence>
<dbReference type="CDD" id="cd06583">
    <property type="entry name" value="PGRP"/>
    <property type="match status" value="1"/>
</dbReference>
<dbReference type="EC" id="3.5.1.28" evidence="2"/>
<dbReference type="AlphaFoldDB" id="C3PIB1"/>
<feature type="domain" description="N-acetylmuramoyl-L-alanine amidase" evidence="5">
    <location>
        <begin position="15"/>
        <end position="149"/>
    </location>
</feature>
<proteinExistence type="predicted"/>
<dbReference type="InterPro" id="IPR051206">
    <property type="entry name" value="NAMLAA_amidase_2"/>
</dbReference>
<evidence type="ECO:0000313" key="6">
    <source>
        <dbReference type="EMBL" id="ACP33565.1"/>
    </source>
</evidence>
<evidence type="ECO:0000256" key="2">
    <source>
        <dbReference type="ARBA" id="ARBA00011901"/>
    </source>
</evidence>
<reference evidence="6 7" key="1">
    <citation type="journal article" date="2010" name="BMC Genomics">
        <title>Complete genome sequence and lifestyle of black-pigmented Corynebacterium aurimucosum ATCC 700975 (formerly C. nigricans CN-1) isolated from a vaginal swab of a woman with spontaneous abortion.</title>
        <authorList>
            <person name="Trost E."/>
            <person name="Gotker S."/>
            <person name="Schneider J."/>
            <person name="Schneiker-Bekel S."/>
            <person name="Szczepanowski R."/>
            <person name="Tilker A."/>
            <person name="Viehoever P."/>
            <person name="Arnold W."/>
            <person name="Bekel T."/>
            <person name="Blom J."/>
            <person name="Gartemann K.H."/>
            <person name="Linke B."/>
            <person name="Goesmann A."/>
            <person name="Puhler A."/>
            <person name="Shukla S.K."/>
            <person name="Tauch A."/>
        </authorList>
    </citation>
    <scope>NUCLEOTIDE SEQUENCE [LARGE SCALE GENOMIC DNA]</scope>
    <source>
        <strain evidence="7">ATCC 700975 / DSM 44827 / CIP 107346 / CN-1</strain>
    </source>
</reference>
<dbReference type="GeneID" id="31924612"/>
<dbReference type="HOGENOM" id="CLU_1056540_0_0_11"/>